<dbReference type="InterPro" id="IPR013783">
    <property type="entry name" value="Ig-like_fold"/>
</dbReference>
<keyword evidence="3" id="KW-1185">Reference proteome</keyword>
<evidence type="ECO:0000259" key="1">
    <source>
        <dbReference type="Pfam" id="PF07705"/>
    </source>
</evidence>
<feature type="domain" description="CARDB" evidence="1">
    <location>
        <begin position="18"/>
        <end position="130"/>
    </location>
</feature>
<reference evidence="2 3" key="1">
    <citation type="submission" date="2020-07" db="EMBL/GenBank/DDBJ databases">
        <title>Sequencing the genomes of 1000 actinobacteria strains.</title>
        <authorList>
            <person name="Klenk H.-P."/>
        </authorList>
    </citation>
    <scope>NUCLEOTIDE SEQUENCE [LARGE SCALE GENOMIC DNA]</scope>
    <source>
        <strain evidence="2 3">DSM 7487</strain>
    </source>
</reference>
<dbReference type="RefSeq" id="WP_179755764.1">
    <property type="nucleotide sequence ID" value="NZ_BAAAGN010000008.1"/>
</dbReference>
<accession>A0A7Y9DQN0</accession>
<proteinExistence type="predicted"/>
<name>A0A7Y9DQN0_9ACTN</name>
<gene>
    <name evidence="2" type="ORF">BJ968_004534</name>
</gene>
<evidence type="ECO:0000313" key="3">
    <source>
        <dbReference type="Proteomes" id="UP000521922"/>
    </source>
</evidence>
<dbReference type="InterPro" id="IPR011635">
    <property type="entry name" value="CARDB"/>
</dbReference>
<dbReference type="Pfam" id="PF07705">
    <property type="entry name" value="CARDB"/>
    <property type="match status" value="1"/>
</dbReference>
<dbReference type="Gene3D" id="2.60.40.10">
    <property type="entry name" value="Immunoglobulins"/>
    <property type="match status" value="1"/>
</dbReference>
<dbReference type="GO" id="GO:0005975">
    <property type="term" value="P:carbohydrate metabolic process"/>
    <property type="evidence" value="ECO:0007669"/>
    <property type="project" value="UniProtKB-ARBA"/>
</dbReference>
<dbReference type="AlphaFoldDB" id="A0A7Y9DQN0"/>
<organism evidence="2 3">
    <name type="scientific">Kineococcus aurantiacus</name>
    <dbReference type="NCBI Taxonomy" id="37633"/>
    <lineage>
        <taxon>Bacteria</taxon>
        <taxon>Bacillati</taxon>
        <taxon>Actinomycetota</taxon>
        <taxon>Actinomycetes</taxon>
        <taxon>Kineosporiales</taxon>
        <taxon>Kineosporiaceae</taxon>
        <taxon>Kineococcus</taxon>
    </lineage>
</organism>
<sequence length="293" mass="30534">MVAATLLGAGTAHAAPARPDLVVTAVGWGPQQTTAHGNPLTFTATIENQGTAPTPAGVIHGVGFQVDGTLRTWSDTWTLPLQPGESRTVEANSGPTGSRTWTATTGTHEVLAYVDDAGRIVEANEANNRTKKQLTVAATGPVVSSTYRNGAPFMKLASLPYKTGLASSISGTGYAACYTGGVVRWGSEKAIGAYGAGNWMYHQDSSWGWSGIADVPARATPIASSDIDLGEIVRWNYGDPAQKLTCNPGETPDFTRLHATAITTNRYAIAANGYNAGALLGTYTGPLNIDLPI</sequence>
<dbReference type="EMBL" id="JACCBB010000001">
    <property type="protein sequence ID" value="NYD24994.1"/>
    <property type="molecule type" value="Genomic_DNA"/>
</dbReference>
<evidence type="ECO:0000313" key="2">
    <source>
        <dbReference type="EMBL" id="NYD24994.1"/>
    </source>
</evidence>
<comment type="caution">
    <text evidence="2">The sequence shown here is derived from an EMBL/GenBank/DDBJ whole genome shotgun (WGS) entry which is preliminary data.</text>
</comment>
<protein>
    <recommendedName>
        <fullName evidence="1">CARDB domain-containing protein</fullName>
    </recommendedName>
</protein>
<dbReference type="Proteomes" id="UP000521922">
    <property type="component" value="Unassembled WGS sequence"/>
</dbReference>